<evidence type="ECO:0000313" key="3">
    <source>
        <dbReference type="Proteomes" id="UP001630127"/>
    </source>
</evidence>
<accession>A0ABD2YT61</accession>
<reference evidence="2 3" key="1">
    <citation type="submission" date="2024-11" db="EMBL/GenBank/DDBJ databases">
        <title>A near-complete genome assembly of Cinchona calisaya.</title>
        <authorList>
            <person name="Lian D.C."/>
            <person name="Zhao X.W."/>
            <person name="Wei L."/>
        </authorList>
    </citation>
    <scope>NUCLEOTIDE SEQUENCE [LARGE SCALE GENOMIC DNA]</scope>
    <source>
        <tissue evidence="2">Nenye</tissue>
    </source>
</reference>
<comment type="caution">
    <text evidence="2">The sequence shown here is derived from an EMBL/GenBank/DDBJ whole genome shotgun (WGS) entry which is preliminary data.</text>
</comment>
<evidence type="ECO:0000259" key="1">
    <source>
        <dbReference type="Pfam" id="PF12061"/>
    </source>
</evidence>
<keyword evidence="3" id="KW-1185">Reference proteome</keyword>
<dbReference type="EMBL" id="JBJUIK010000012">
    <property type="protein sequence ID" value="KAL3509012.1"/>
    <property type="molecule type" value="Genomic_DNA"/>
</dbReference>
<proteinExistence type="predicted"/>
<protein>
    <recommendedName>
        <fullName evidence="1">Late blight resistance protein R1A-like N-terminal domain-containing protein</fullName>
    </recommendedName>
</protein>
<dbReference type="Pfam" id="PF12061">
    <property type="entry name" value="NB-LRR"/>
    <property type="match status" value="1"/>
</dbReference>
<sequence length="341" mass="38433">MYMLKRNNALPAQIEALEDKLTFFKSFIRFAKLFCIEGRELEHLFTHIQVVALIAARLSYICLFYKEDEEVLDPNMCSMMSELLQIQKINPVVLQVYETCINVLTVSKFSASKMDKLIVSDFNDSLIGCLWLLLLFNTMFKVSEKGQMKILYEGLRFFRSILREPQEQTDELDGRFLTVLIGAGIVICSLYVVNNVNEVDVNDSVVRDSPDYCSMLVNINNDIKLIKAQITGSSMMGNLPSNQILEGQVVTKTCSLMPSKGKITTIHEVIVELKDEEEEVTDRLIGGSENLEIIPIVGMPGLGMPVPHSKLQVVLIMPNLECDSSVNLESCGWNPWTSWSG</sequence>
<evidence type="ECO:0000313" key="2">
    <source>
        <dbReference type="EMBL" id="KAL3509012.1"/>
    </source>
</evidence>
<dbReference type="Proteomes" id="UP001630127">
    <property type="component" value="Unassembled WGS sequence"/>
</dbReference>
<feature type="domain" description="Late blight resistance protein R1A-like N-terminal" evidence="1">
    <location>
        <begin position="12"/>
        <end position="204"/>
    </location>
</feature>
<dbReference type="AlphaFoldDB" id="A0ABD2YT61"/>
<organism evidence="2 3">
    <name type="scientific">Cinchona calisaya</name>
    <dbReference type="NCBI Taxonomy" id="153742"/>
    <lineage>
        <taxon>Eukaryota</taxon>
        <taxon>Viridiplantae</taxon>
        <taxon>Streptophyta</taxon>
        <taxon>Embryophyta</taxon>
        <taxon>Tracheophyta</taxon>
        <taxon>Spermatophyta</taxon>
        <taxon>Magnoliopsida</taxon>
        <taxon>eudicotyledons</taxon>
        <taxon>Gunneridae</taxon>
        <taxon>Pentapetalae</taxon>
        <taxon>asterids</taxon>
        <taxon>lamiids</taxon>
        <taxon>Gentianales</taxon>
        <taxon>Rubiaceae</taxon>
        <taxon>Cinchonoideae</taxon>
        <taxon>Cinchoneae</taxon>
        <taxon>Cinchona</taxon>
    </lineage>
</organism>
<name>A0ABD2YT61_9GENT</name>
<dbReference type="InterPro" id="IPR021929">
    <property type="entry name" value="R1A-like_N"/>
</dbReference>
<gene>
    <name evidence="2" type="ORF">ACH5RR_028413</name>
</gene>